<dbReference type="InterPro" id="IPR041492">
    <property type="entry name" value="HAD_2"/>
</dbReference>
<dbReference type="Proteomes" id="UP000480929">
    <property type="component" value="Unassembled WGS sequence"/>
</dbReference>
<dbReference type="Gene3D" id="3.40.50.1000">
    <property type="entry name" value="HAD superfamily/HAD-like"/>
    <property type="match status" value="1"/>
</dbReference>
<name>A0A6N7S440_9FIRM</name>
<keyword evidence="1" id="KW-0378">Hydrolase</keyword>
<evidence type="ECO:0000313" key="1">
    <source>
        <dbReference type="EMBL" id="MSA88647.1"/>
    </source>
</evidence>
<dbReference type="Pfam" id="PF13419">
    <property type="entry name" value="HAD_2"/>
    <property type="match status" value="1"/>
</dbReference>
<dbReference type="InterPro" id="IPR050155">
    <property type="entry name" value="HAD-like_hydrolase_sf"/>
</dbReference>
<keyword evidence="4" id="KW-1185">Reference proteome</keyword>
<dbReference type="EMBL" id="WKPI01000003">
    <property type="protein sequence ID" value="MSC32194.1"/>
    <property type="molecule type" value="Genomic_DNA"/>
</dbReference>
<reference evidence="3 4" key="1">
    <citation type="journal article" date="2019" name="Nat. Med.">
        <title>A library of human gut bacterial isolates paired with longitudinal multiomics data enables mechanistic microbiome research.</title>
        <authorList>
            <person name="Poyet M."/>
            <person name="Groussin M."/>
            <person name="Gibbons S.M."/>
            <person name="Avila-Pacheco J."/>
            <person name="Jiang X."/>
            <person name="Kearney S.M."/>
            <person name="Perrotta A.R."/>
            <person name="Berdy B."/>
            <person name="Zhao S."/>
            <person name="Lieberman T.D."/>
            <person name="Swanson P.K."/>
            <person name="Smith M."/>
            <person name="Roesemann S."/>
            <person name="Alexander J.E."/>
            <person name="Rich S.A."/>
            <person name="Livny J."/>
            <person name="Vlamakis H."/>
            <person name="Clish C."/>
            <person name="Bullock K."/>
            <person name="Deik A."/>
            <person name="Scott J."/>
            <person name="Pierce K.A."/>
            <person name="Xavier R.J."/>
            <person name="Alm E.J."/>
        </authorList>
    </citation>
    <scope>NUCLEOTIDE SEQUENCE [LARGE SCALE GENOMIC DNA]</scope>
    <source>
        <strain evidence="1 3">BIOML-A4</strain>
        <strain evidence="2 4">BIOML-A5</strain>
    </source>
</reference>
<dbReference type="PANTHER" id="PTHR43434:SF1">
    <property type="entry name" value="PHOSPHOGLYCOLATE PHOSPHATASE"/>
    <property type="match status" value="1"/>
</dbReference>
<comment type="caution">
    <text evidence="1">The sequence shown here is derived from an EMBL/GenBank/DDBJ whole genome shotgun (WGS) entry which is preliminary data.</text>
</comment>
<dbReference type="GO" id="GO:0006281">
    <property type="term" value="P:DNA repair"/>
    <property type="evidence" value="ECO:0007669"/>
    <property type="project" value="TreeGrafter"/>
</dbReference>
<evidence type="ECO:0000313" key="4">
    <source>
        <dbReference type="Proteomes" id="UP000480929"/>
    </source>
</evidence>
<evidence type="ECO:0000313" key="2">
    <source>
        <dbReference type="EMBL" id="MSC32194.1"/>
    </source>
</evidence>
<evidence type="ECO:0000313" key="3">
    <source>
        <dbReference type="Proteomes" id="UP000433575"/>
    </source>
</evidence>
<sequence>MIWKGLVRILKTVVWDWNGTLLDDVEACIQTVNAMLHQRNLPLIESVGQYQSVFTFPVIDYYRSVGFDLKRERFEDLSEEYMAGYHARAAACGLFADAEPGINKLREQGVPSLILSASRQDHLRRQTEQCGCTAWFDDLIGISDIYAKEKLSAAQTWLRHHPQKDREMIMIGDSLHDWEVAEALGWECILIDRGHQSRERLAVSGKPVVSNILEAISLILD</sequence>
<dbReference type="InterPro" id="IPR023214">
    <property type="entry name" value="HAD_sf"/>
</dbReference>
<dbReference type="InterPro" id="IPR023198">
    <property type="entry name" value="PGP-like_dom2"/>
</dbReference>
<organism evidence="1 3">
    <name type="scientific">Holdemania massiliensis</name>
    <dbReference type="NCBI Taxonomy" id="1468449"/>
    <lineage>
        <taxon>Bacteria</taxon>
        <taxon>Bacillati</taxon>
        <taxon>Bacillota</taxon>
        <taxon>Erysipelotrichia</taxon>
        <taxon>Erysipelotrichales</taxon>
        <taxon>Erysipelotrichaceae</taxon>
        <taxon>Holdemania</taxon>
    </lineage>
</organism>
<accession>A0A6N7S440</accession>
<dbReference type="Gene3D" id="1.10.150.240">
    <property type="entry name" value="Putative phosphatase, domain 2"/>
    <property type="match status" value="1"/>
</dbReference>
<dbReference type="InterPro" id="IPR036412">
    <property type="entry name" value="HAD-like_sf"/>
</dbReference>
<dbReference type="SFLD" id="SFLDG01129">
    <property type="entry name" value="C1.5:_HAD__Beta-PGM__Phosphata"/>
    <property type="match status" value="1"/>
</dbReference>
<proteinExistence type="predicted"/>
<dbReference type="PANTHER" id="PTHR43434">
    <property type="entry name" value="PHOSPHOGLYCOLATE PHOSPHATASE"/>
    <property type="match status" value="1"/>
</dbReference>
<dbReference type="SUPFAM" id="SSF56784">
    <property type="entry name" value="HAD-like"/>
    <property type="match status" value="1"/>
</dbReference>
<dbReference type="SFLD" id="SFLDS00003">
    <property type="entry name" value="Haloacid_Dehalogenase"/>
    <property type="match status" value="1"/>
</dbReference>
<dbReference type="EMBL" id="WKPJ01000004">
    <property type="protein sequence ID" value="MSA88647.1"/>
    <property type="molecule type" value="Genomic_DNA"/>
</dbReference>
<dbReference type="Proteomes" id="UP000433575">
    <property type="component" value="Unassembled WGS sequence"/>
</dbReference>
<gene>
    <name evidence="2" type="ORF">GKD88_03570</name>
    <name evidence="1" type="ORF">GKE08_04840</name>
</gene>
<dbReference type="GO" id="GO:0005829">
    <property type="term" value="C:cytosol"/>
    <property type="evidence" value="ECO:0007669"/>
    <property type="project" value="TreeGrafter"/>
</dbReference>
<dbReference type="GO" id="GO:0008967">
    <property type="term" value="F:phosphoglycolate phosphatase activity"/>
    <property type="evidence" value="ECO:0007669"/>
    <property type="project" value="TreeGrafter"/>
</dbReference>
<dbReference type="AlphaFoldDB" id="A0A6N7S440"/>
<protein>
    <submittedName>
        <fullName evidence="1">HAD hydrolase-like protein</fullName>
    </submittedName>
</protein>